<evidence type="ECO:0000256" key="3">
    <source>
        <dbReference type="ARBA" id="ARBA00022525"/>
    </source>
</evidence>
<keyword evidence="7" id="KW-0560">Oxidoreductase</keyword>
<keyword evidence="12" id="KW-0624">Polysaccharide degradation</keyword>
<accession>A0A6A6XUM8</accession>
<dbReference type="GO" id="GO:0046872">
    <property type="term" value="F:metal ion binding"/>
    <property type="evidence" value="ECO:0007669"/>
    <property type="project" value="UniProtKB-KW"/>
</dbReference>
<proteinExistence type="inferred from homology"/>
<dbReference type="PANTHER" id="PTHR33353:SF10">
    <property type="entry name" value="ENDO-BETA-1,4-GLUCANASE D"/>
    <property type="match status" value="1"/>
</dbReference>
<reference evidence="18" key="1">
    <citation type="journal article" date="2020" name="Stud. Mycol.">
        <title>101 Dothideomycetes genomes: a test case for predicting lifestyles and emergence of pathogens.</title>
        <authorList>
            <person name="Haridas S."/>
            <person name="Albert R."/>
            <person name="Binder M."/>
            <person name="Bloem J."/>
            <person name="Labutti K."/>
            <person name="Salamov A."/>
            <person name="Andreopoulos B."/>
            <person name="Baker S."/>
            <person name="Barry K."/>
            <person name="Bills G."/>
            <person name="Bluhm B."/>
            <person name="Cannon C."/>
            <person name="Castanera R."/>
            <person name="Culley D."/>
            <person name="Daum C."/>
            <person name="Ezra D."/>
            <person name="Gonzalez J."/>
            <person name="Henrissat B."/>
            <person name="Kuo A."/>
            <person name="Liang C."/>
            <person name="Lipzen A."/>
            <person name="Lutzoni F."/>
            <person name="Magnuson J."/>
            <person name="Mondo S."/>
            <person name="Nolan M."/>
            <person name="Ohm R."/>
            <person name="Pangilinan J."/>
            <person name="Park H.-J."/>
            <person name="Ramirez L."/>
            <person name="Alfaro M."/>
            <person name="Sun H."/>
            <person name="Tritt A."/>
            <person name="Yoshinaga Y."/>
            <person name="Zwiers L.-H."/>
            <person name="Turgeon B."/>
            <person name="Goodwin S."/>
            <person name="Spatafora J."/>
            <person name="Crous P."/>
            <person name="Grigoriev I."/>
        </authorList>
    </citation>
    <scope>NUCLEOTIDE SEQUENCE</scope>
    <source>
        <strain evidence="18">CBS 109.77</strain>
    </source>
</reference>
<evidence type="ECO:0000256" key="14">
    <source>
        <dbReference type="ARBA" id="ARBA00045077"/>
    </source>
</evidence>
<keyword evidence="10" id="KW-1015">Disulfide bond</keyword>
<dbReference type="EMBL" id="MU001759">
    <property type="protein sequence ID" value="KAF2799745.1"/>
    <property type="molecule type" value="Genomic_DNA"/>
</dbReference>
<comment type="subcellular location">
    <subcellularLocation>
        <location evidence="2">Secreted</location>
    </subcellularLocation>
</comment>
<dbReference type="EC" id="1.14.99.56" evidence="15"/>
<evidence type="ECO:0000256" key="1">
    <source>
        <dbReference type="ARBA" id="ARBA00001973"/>
    </source>
</evidence>
<keyword evidence="19" id="KW-1185">Reference proteome</keyword>
<keyword evidence="6" id="KW-0136">Cellulose degradation</keyword>
<evidence type="ECO:0000256" key="12">
    <source>
        <dbReference type="ARBA" id="ARBA00023326"/>
    </source>
</evidence>
<keyword evidence="3" id="KW-0964">Secreted</keyword>
<comment type="cofactor">
    <cofactor evidence="1">
        <name>Cu(2+)</name>
        <dbReference type="ChEBI" id="CHEBI:29036"/>
    </cofactor>
</comment>
<evidence type="ECO:0000259" key="17">
    <source>
        <dbReference type="Pfam" id="PF03443"/>
    </source>
</evidence>
<evidence type="ECO:0000256" key="16">
    <source>
        <dbReference type="SAM" id="SignalP"/>
    </source>
</evidence>
<dbReference type="InterPro" id="IPR049892">
    <property type="entry name" value="AA9"/>
</dbReference>
<evidence type="ECO:0000256" key="8">
    <source>
        <dbReference type="ARBA" id="ARBA00023008"/>
    </source>
</evidence>
<dbReference type="GO" id="GO:0030245">
    <property type="term" value="P:cellulose catabolic process"/>
    <property type="evidence" value="ECO:0007669"/>
    <property type="project" value="UniProtKB-KW"/>
</dbReference>
<dbReference type="GO" id="GO:0005576">
    <property type="term" value="C:extracellular region"/>
    <property type="evidence" value="ECO:0007669"/>
    <property type="project" value="UniProtKB-SubCell"/>
</dbReference>
<feature type="chain" id="PRO_5025558398" description="lytic cellulose monooxygenase (C4-dehydrogenating)" evidence="16">
    <location>
        <begin position="20"/>
        <end position="264"/>
    </location>
</feature>
<dbReference type="AlphaFoldDB" id="A0A6A6XUM8"/>
<dbReference type="GO" id="GO:0004497">
    <property type="term" value="F:monooxygenase activity"/>
    <property type="evidence" value="ECO:0007669"/>
    <property type="project" value="UniProtKB-KW"/>
</dbReference>
<dbReference type="Gene3D" id="2.70.50.70">
    <property type="match status" value="1"/>
</dbReference>
<dbReference type="InterPro" id="IPR005103">
    <property type="entry name" value="AA9_LPMO"/>
</dbReference>
<organism evidence="18 19">
    <name type="scientific">Melanomma pulvis-pyrius CBS 109.77</name>
    <dbReference type="NCBI Taxonomy" id="1314802"/>
    <lineage>
        <taxon>Eukaryota</taxon>
        <taxon>Fungi</taxon>
        <taxon>Dikarya</taxon>
        <taxon>Ascomycota</taxon>
        <taxon>Pezizomycotina</taxon>
        <taxon>Dothideomycetes</taxon>
        <taxon>Pleosporomycetidae</taxon>
        <taxon>Pleosporales</taxon>
        <taxon>Melanommataceae</taxon>
        <taxon>Melanomma</taxon>
    </lineage>
</organism>
<evidence type="ECO:0000256" key="10">
    <source>
        <dbReference type="ARBA" id="ARBA00023157"/>
    </source>
</evidence>
<evidence type="ECO:0000256" key="15">
    <source>
        <dbReference type="ARBA" id="ARBA00047174"/>
    </source>
</evidence>
<gene>
    <name evidence="18" type="ORF">K505DRAFT_413487</name>
</gene>
<dbReference type="OrthoDB" id="6038816at2759"/>
<dbReference type="Pfam" id="PF03443">
    <property type="entry name" value="AA9"/>
    <property type="match status" value="1"/>
</dbReference>
<keyword evidence="11" id="KW-0119">Carbohydrate metabolism</keyword>
<feature type="signal peptide" evidence="16">
    <location>
        <begin position="1"/>
        <end position="19"/>
    </location>
</feature>
<keyword evidence="8" id="KW-0186">Copper</keyword>
<keyword evidence="9 18" id="KW-0503">Monooxygenase</keyword>
<evidence type="ECO:0000256" key="7">
    <source>
        <dbReference type="ARBA" id="ARBA00023002"/>
    </source>
</evidence>
<sequence>MKSSMLFILGATFLGHVNGHYTFGRFIFDSKWSKTWEYVRQISPDKTIKDADIAFVAPNTEPASLDLRCGRNASIAWSRPNTATIKAGDTVGFAAGEPRLTGTDVARIYHPGFASAWLSKSPTDDLNLYTGDGDWFKILSVTGRTEQSLDFSAPENKKLYDQFKAIWGTFNVQSWNFTVPKTTPPGKYLLRFEHIFPNPQDSQFYVNCAHVDIVNTNSNFGTPAPLVKIPGIYTRGQKDVYFDHFDLNFNVTQFVAPKPVVWTG</sequence>
<dbReference type="Proteomes" id="UP000799757">
    <property type="component" value="Unassembled WGS sequence"/>
</dbReference>
<evidence type="ECO:0000313" key="19">
    <source>
        <dbReference type="Proteomes" id="UP000799757"/>
    </source>
</evidence>
<evidence type="ECO:0000256" key="6">
    <source>
        <dbReference type="ARBA" id="ARBA00023001"/>
    </source>
</evidence>
<keyword evidence="5 16" id="KW-0732">Signal</keyword>
<evidence type="ECO:0000256" key="5">
    <source>
        <dbReference type="ARBA" id="ARBA00022729"/>
    </source>
</evidence>
<name>A0A6A6XUM8_9PLEO</name>
<evidence type="ECO:0000256" key="4">
    <source>
        <dbReference type="ARBA" id="ARBA00022723"/>
    </source>
</evidence>
<evidence type="ECO:0000256" key="9">
    <source>
        <dbReference type="ARBA" id="ARBA00023033"/>
    </source>
</evidence>
<dbReference type="PANTHER" id="PTHR33353">
    <property type="entry name" value="PUTATIVE (AFU_ORTHOLOGUE AFUA_1G12560)-RELATED"/>
    <property type="match status" value="1"/>
</dbReference>
<evidence type="ECO:0000256" key="11">
    <source>
        <dbReference type="ARBA" id="ARBA00023277"/>
    </source>
</evidence>
<comment type="similarity">
    <text evidence="13">Belongs to the polysaccharide monooxygenase AA9 family.</text>
</comment>
<keyword evidence="4" id="KW-0479">Metal-binding</keyword>
<comment type="catalytic activity">
    <reaction evidence="14">
        <text>[(1-&gt;4)-beta-D-glucosyl]n+m + reduced acceptor + O2 = 4-dehydro-beta-D-glucosyl-[(1-&gt;4)-beta-D-glucosyl]n-1 + [(1-&gt;4)-beta-D-glucosyl]m + acceptor + H2O.</text>
        <dbReference type="EC" id="1.14.99.56"/>
    </reaction>
</comment>
<evidence type="ECO:0000256" key="2">
    <source>
        <dbReference type="ARBA" id="ARBA00004613"/>
    </source>
</evidence>
<feature type="domain" description="Auxiliary Activity family 9 catalytic" evidence="17">
    <location>
        <begin position="20"/>
        <end position="245"/>
    </location>
</feature>
<evidence type="ECO:0000256" key="13">
    <source>
        <dbReference type="ARBA" id="ARBA00044502"/>
    </source>
</evidence>
<protein>
    <recommendedName>
        <fullName evidence="15">lytic cellulose monooxygenase (C4-dehydrogenating)</fullName>
        <ecNumber evidence="15">1.14.99.56</ecNumber>
    </recommendedName>
</protein>
<evidence type="ECO:0000313" key="18">
    <source>
        <dbReference type="EMBL" id="KAF2799745.1"/>
    </source>
</evidence>